<dbReference type="GeneID" id="34568409"/>
<reference evidence="2 3" key="1">
    <citation type="journal article" date="2013" name="Science">
        <title>Pandoraviruses: amoeba viruses with genomes up to 2.5 Mb reaching that of parasitic eukaryotes.</title>
        <authorList>
            <person name="Philippe N."/>
            <person name="Legendre M."/>
            <person name="Doutre G."/>
            <person name="Coute Y."/>
            <person name="Poirot O."/>
            <person name="Lescot M."/>
            <person name="Arslan D."/>
            <person name="Seltzer V."/>
            <person name="Bertaux L."/>
            <person name="Bruley C."/>
            <person name="Garin J."/>
            <person name="Claverie J.M."/>
            <person name="Abergel C."/>
        </authorList>
    </citation>
    <scope>NUCLEOTIDE SEQUENCE [LARGE SCALE GENOMIC DNA]</scope>
</reference>
<evidence type="ECO:0000313" key="2">
    <source>
        <dbReference type="EMBL" id="ATE82304.1"/>
    </source>
</evidence>
<dbReference type="EMBL" id="KC977571">
    <property type="protein sequence ID" value="ATE82304.1"/>
    <property type="molecule type" value="Genomic_DNA"/>
</dbReference>
<proteinExistence type="predicted"/>
<sequence>MQPGVFNGPQRDKQIFFFISIKQRKSTEIESSKDGRRFSRCLPFCLHGSSFRSSARGSPAIYLWSDTHNRRGFGSPSGAKKESPDANARGAIPRKHSTTGSRTD</sequence>
<gene>
    <name evidence="2" type="ORF">psal_cds_1302</name>
</gene>
<dbReference type="Proteomes" id="UP000204584">
    <property type="component" value="Segment"/>
</dbReference>
<keyword evidence="3" id="KW-1185">Reference proteome</keyword>
<dbReference type="RefSeq" id="YP_009430143.1">
    <property type="nucleotide sequence ID" value="NC_022098.1"/>
</dbReference>
<organism evidence="2 3">
    <name type="scientific">Pandoravirus salinus</name>
    <dbReference type="NCBI Taxonomy" id="1349410"/>
    <lineage>
        <taxon>Viruses</taxon>
        <taxon>Pandoravirus</taxon>
    </lineage>
</organism>
<accession>A0A291ATX4</accession>
<evidence type="ECO:0000256" key="1">
    <source>
        <dbReference type="SAM" id="MobiDB-lite"/>
    </source>
</evidence>
<evidence type="ECO:0000313" key="3">
    <source>
        <dbReference type="Proteomes" id="UP000204584"/>
    </source>
</evidence>
<feature type="region of interest" description="Disordered" evidence="1">
    <location>
        <begin position="66"/>
        <end position="104"/>
    </location>
</feature>
<dbReference type="KEGG" id="vg:34568409"/>
<name>A0A291ATX4_9VIRU</name>
<protein>
    <submittedName>
        <fullName evidence="2">Uncharacterized protein</fullName>
    </submittedName>
</protein>